<evidence type="ECO:0000313" key="4">
    <source>
        <dbReference type="Proteomes" id="UP000234740"/>
    </source>
</evidence>
<dbReference type="RefSeq" id="WP_101890555.1">
    <property type="nucleotide sequence ID" value="NZ_PKKC01000001.1"/>
</dbReference>
<dbReference type="CDD" id="cd00093">
    <property type="entry name" value="HTH_XRE"/>
    <property type="match status" value="1"/>
</dbReference>
<dbReference type="EMBL" id="PKKC01000001">
    <property type="protein sequence ID" value="PKZ91145.1"/>
    <property type="molecule type" value="Genomic_DNA"/>
</dbReference>
<organism evidence="3 4">
    <name type="scientific">Lactobacillus gasseri</name>
    <dbReference type="NCBI Taxonomy" id="1596"/>
    <lineage>
        <taxon>Bacteria</taxon>
        <taxon>Bacillati</taxon>
        <taxon>Bacillota</taxon>
        <taxon>Bacilli</taxon>
        <taxon>Lactobacillales</taxon>
        <taxon>Lactobacillaceae</taxon>
        <taxon>Lactobacillus</taxon>
    </lineage>
</organism>
<evidence type="ECO:0000259" key="2">
    <source>
        <dbReference type="PROSITE" id="PS50943"/>
    </source>
</evidence>
<dbReference type="AlphaFoldDB" id="A0AB36X4N3"/>
<evidence type="ECO:0000313" key="3">
    <source>
        <dbReference type="EMBL" id="PKZ91145.1"/>
    </source>
</evidence>
<dbReference type="SUPFAM" id="SSF47413">
    <property type="entry name" value="lambda repressor-like DNA-binding domains"/>
    <property type="match status" value="1"/>
</dbReference>
<dbReference type="InterPro" id="IPR001387">
    <property type="entry name" value="Cro/C1-type_HTH"/>
</dbReference>
<protein>
    <submittedName>
        <fullName evidence="3">XRE family transcriptional regulator</fullName>
    </submittedName>
</protein>
<comment type="caution">
    <text evidence="3">The sequence shown here is derived from an EMBL/GenBank/DDBJ whole genome shotgun (WGS) entry which is preliminary data.</text>
</comment>
<gene>
    <name evidence="3" type="ORF">CYJ86_01310</name>
</gene>
<dbReference type="PANTHER" id="PTHR46558">
    <property type="entry name" value="TRACRIPTIONAL REGULATORY PROTEIN-RELATED-RELATED"/>
    <property type="match status" value="1"/>
</dbReference>
<proteinExistence type="predicted"/>
<dbReference type="Gene3D" id="1.10.260.40">
    <property type="entry name" value="lambda repressor-like DNA-binding domains"/>
    <property type="match status" value="1"/>
</dbReference>
<keyword evidence="1" id="KW-0238">DNA-binding</keyword>
<feature type="domain" description="HTH cro/C1-type" evidence="2">
    <location>
        <begin position="4"/>
        <end position="58"/>
    </location>
</feature>
<dbReference type="PROSITE" id="PS50943">
    <property type="entry name" value="HTH_CROC1"/>
    <property type="match status" value="1"/>
</dbReference>
<reference evidence="3 4" key="1">
    <citation type="submission" date="2017-12" db="EMBL/GenBank/DDBJ databases">
        <title>Phylogenetic diversity of female urinary microbiome.</title>
        <authorList>
            <person name="Thomas-White K."/>
            <person name="Wolfe A.J."/>
        </authorList>
    </citation>
    <scope>NUCLEOTIDE SEQUENCE [LARGE SCALE GENOMIC DNA]</scope>
    <source>
        <strain evidence="3 4">UMB0099</strain>
    </source>
</reference>
<dbReference type="PANTHER" id="PTHR46558:SF11">
    <property type="entry name" value="HTH-TYPE TRANSCRIPTIONAL REGULATOR XRE"/>
    <property type="match status" value="1"/>
</dbReference>
<evidence type="ECO:0000256" key="1">
    <source>
        <dbReference type="ARBA" id="ARBA00023125"/>
    </source>
</evidence>
<dbReference type="SMART" id="SM00530">
    <property type="entry name" value="HTH_XRE"/>
    <property type="match status" value="1"/>
</dbReference>
<sequence length="112" mass="13111">MNRLKELRKEKRLTLDEIQSETGINRGTYNNYESGKTEPKPETWQALADYFNVSVPYLQGKIFKEDLSPELQYTFDDIQDLVTLIVPDYAVERVLTALINSHKYNYSNDGWD</sequence>
<accession>A0AB36X4N3</accession>
<dbReference type="Proteomes" id="UP000234740">
    <property type="component" value="Unassembled WGS sequence"/>
</dbReference>
<dbReference type="InterPro" id="IPR010982">
    <property type="entry name" value="Lambda_DNA-bd_dom_sf"/>
</dbReference>
<dbReference type="GO" id="GO:0003677">
    <property type="term" value="F:DNA binding"/>
    <property type="evidence" value="ECO:0007669"/>
    <property type="project" value="UniProtKB-KW"/>
</dbReference>
<dbReference type="Pfam" id="PF01381">
    <property type="entry name" value="HTH_3"/>
    <property type="match status" value="1"/>
</dbReference>
<name>A0AB36X4N3_LACGS</name>